<dbReference type="VEuPathDB" id="FungiDB:BO72DRAFT_496127"/>
<dbReference type="RefSeq" id="XP_040801472.1">
    <property type="nucleotide sequence ID" value="XM_040948602.1"/>
</dbReference>
<keyword evidence="3" id="KW-1185">Reference proteome</keyword>
<sequence>MPWSILPKSVTAWLNRWDERSCEDVGDFHEAQEARARLYFQGAAGQLGHVEALVRDDVDLNFAIQREAALQRELKTLFVWLMISGAADVTTAEEIYSRIQTVETQLSALEEMIWRLERSTHEVLSRFAGSRLASLLRAWATAEIICSASCWPIASGCVGQGVTTM</sequence>
<keyword evidence="1" id="KW-0175">Coiled coil</keyword>
<accession>A0A8G1VYP1</accession>
<organism evidence="2 3">
    <name type="scientific">Aspergillus fijiensis CBS 313.89</name>
    <dbReference type="NCBI Taxonomy" id="1448319"/>
    <lineage>
        <taxon>Eukaryota</taxon>
        <taxon>Fungi</taxon>
        <taxon>Dikarya</taxon>
        <taxon>Ascomycota</taxon>
        <taxon>Pezizomycotina</taxon>
        <taxon>Eurotiomycetes</taxon>
        <taxon>Eurotiomycetidae</taxon>
        <taxon>Eurotiales</taxon>
        <taxon>Aspergillaceae</taxon>
        <taxon>Aspergillus</taxon>
    </lineage>
</organism>
<dbReference type="GeneID" id="63865935"/>
<dbReference type="AlphaFoldDB" id="A0A8G1VYP1"/>
<dbReference type="EMBL" id="KZ824642">
    <property type="protein sequence ID" value="RAK77462.1"/>
    <property type="molecule type" value="Genomic_DNA"/>
</dbReference>
<evidence type="ECO:0000313" key="2">
    <source>
        <dbReference type="EMBL" id="RAK77462.1"/>
    </source>
</evidence>
<proteinExistence type="predicted"/>
<dbReference type="Proteomes" id="UP000249789">
    <property type="component" value="Unassembled WGS sequence"/>
</dbReference>
<protein>
    <submittedName>
        <fullName evidence="2">Uncharacterized protein</fullName>
    </submittedName>
</protein>
<reference evidence="2 3" key="1">
    <citation type="submission" date="2018-02" db="EMBL/GenBank/DDBJ databases">
        <title>The genomes of Aspergillus section Nigri reveals drivers in fungal speciation.</title>
        <authorList>
            <consortium name="DOE Joint Genome Institute"/>
            <person name="Vesth T.C."/>
            <person name="Nybo J."/>
            <person name="Theobald S."/>
            <person name="Brandl J."/>
            <person name="Frisvad J.C."/>
            <person name="Nielsen K.F."/>
            <person name="Lyhne E.K."/>
            <person name="Kogle M.E."/>
            <person name="Kuo A."/>
            <person name="Riley R."/>
            <person name="Clum A."/>
            <person name="Nolan M."/>
            <person name="Lipzen A."/>
            <person name="Salamov A."/>
            <person name="Henrissat B."/>
            <person name="Wiebenga A."/>
            <person name="De vries R.P."/>
            <person name="Grigoriev I.V."/>
            <person name="Mortensen U.H."/>
            <person name="Andersen M.R."/>
            <person name="Baker S.E."/>
        </authorList>
    </citation>
    <scope>NUCLEOTIDE SEQUENCE [LARGE SCALE GENOMIC DNA]</scope>
    <source>
        <strain evidence="2 3">CBS 313.89</strain>
    </source>
</reference>
<dbReference type="OrthoDB" id="4496774at2759"/>
<name>A0A8G1VYP1_9EURO</name>
<evidence type="ECO:0000313" key="3">
    <source>
        <dbReference type="Proteomes" id="UP000249789"/>
    </source>
</evidence>
<gene>
    <name evidence="2" type="ORF">BO72DRAFT_496127</name>
</gene>
<evidence type="ECO:0000256" key="1">
    <source>
        <dbReference type="SAM" id="Coils"/>
    </source>
</evidence>
<feature type="coiled-coil region" evidence="1">
    <location>
        <begin position="92"/>
        <end position="119"/>
    </location>
</feature>